<keyword evidence="3" id="KW-1185">Reference proteome</keyword>
<feature type="chain" id="PRO_5021810523" description="Carboxypeptidase regulatory-like domain-containing protein" evidence="1">
    <location>
        <begin position="27"/>
        <end position="147"/>
    </location>
</feature>
<reference evidence="2 3" key="1">
    <citation type="submission" date="2019-03" db="EMBL/GenBank/DDBJ databases">
        <title>Deep-cultivation of Planctomycetes and their phenomic and genomic characterization uncovers novel biology.</title>
        <authorList>
            <person name="Wiegand S."/>
            <person name="Jogler M."/>
            <person name="Boedeker C."/>
            <person name="Pinto D."/>
            <person name="Vollmers J."/>
            <person name="Rivas-Marin E."/>
            <person name="Kohn T."/>
            <person name="Peeters S.H."/>
            <person name="Heuer A."/>
            <person name="Rast P."/>
            <person name="Oberbeckmann S."/>
            <person name="Bunk B."/>
            <person name="Jeske O."/>
            <person name="Meyerdierks A."/>
            <person name="Storesund J.E."/>
            <person name="Kallscheuer N."/>
            <person name="Luecker S."/>
            <person name="Lage O.M."/>
            <person name="Pohl T."/>
            <person name="Merkel B.J."/>
            <person name="Hornburger P."/>
            <person name="Mueller R.-W."/>
            <person name="Bruemmer F."/>
            <person name="Labrenz M."/>
            <person name="Spormann A.M."/>
            <person name="Op den Camp H."/>
            <person name="Overmann J."/>
            <person name="Amann R."/>
            <person name="Jetten M.S.M."/>
            <person name="Mascher T."/>
            <person name="Medema M.H."/>
            <person name="Devos D.P."/>
            <person name="Kaster A.-K."/>
            <person name="Ovreas L."/>
            <person name="Rohde M."/>
            <person name="Galperin M.Y."/>
            <person name="Jogler C."/>
        </authorList>
    </citation>
    <scope>NUCLEOTIDE SEQUENCE [LARGE SCALE GENOMIC DNA]</scope>
    <source>
        <strain evidence="2 3">Enr10</strain>
    </source>
</reference>
<proteinExistence type="predicted"/>
<organism evidence="2 3">
    <name type="scientific">Gimesia panareensis</name>
    <dbReference type="NCBI Taxonomy" id="2527978"/>
    <lineage>
        <taxon>Bacteria</taxon>
        <taxon>Pseudomonadati</taxon>
        <taxon>Planctomycetota</taxon>
        <taxon>Planctomycetia</taxon>
        <taxon>Planctomycetales</taxon>
        <taxon>Planctomycetaceae</taxon>
        <taxon>Gimesia</taxon>
    </lineage>
</organism>
<dbReference type="EMBL" id="CP037421">
    <property type="protein sequence ID" value="QDT25353.1"/>
    <property type="molecule type" value="Genomic_DNA"/>
</dbReference>
<name>A0A517Q161_9PLAN</name>
<accession>A0A517Q161</accession>
<dbReference type="RefSeq" id="WP_145448115.1">
    <property type="nucleotide sequence ID" value="NZ_CP037421.1"/>
</dbReference>
<gene>
    <name evidence="2" type="ORF">Enr10x_06480</name>
</gene>
<protein>
    <recommendedName>
        <fullName evidence="4">Carboxypeptidase regulatory-like domain-containing protein</fullName>
    </recommendedName>
</protein>
<dbReference type="PROSITE" id="PS51257">
    <property type="entry name" value="PROKAR_LIPOPROTEIN"/>
    <property type="match status" value="1"/>
</dbReference>
<evidence type="ECO:0000313" key="3">
    <source>
        <dbReference type="Proteomes" id="UP000315647"/>
    </source>
</evidence>
<sequence length="147" mass="15423" precursor="true">MFSVCVRAPFALILCGLTLLSGCGGSAEHIERAAVKGTVTYDGKPLASGSILFVPDVDAAGKPLRGKAAQAIITDGTYSLTAEEGPTVGNNKVQISATRKTGKFQESDGQKIEIEQQYLPAKYNSSTTLSHDVKAGENTADFTLEAK</sequence>
<keyword evidence="1" id="KW-0732">Signal</keyword>
<feature type="signal peptide" evidence="1">
    <location>
        <begin position="1"/>
        <end position="26"/>
    </location>
</feature>
<evidence type="ECO:0008006" key="4">
    <source>
        <dbReference type="Google" id="ProtNLM"/>
    </source>
</evidence>
<dbReference type="Proteomes" id="UP000315647">
    <property type="component" value="Chromosome"/>
</dbReference>
<evidence type="ECO:0000313" key="2">
    <source>
        <dbReference type="EMBL" id="QDT25353.1"/>
    </source>
</evidence>
<evidence type="ECO:0000256" key="1">
    <source>
        <dbReference type="SAM" id="SignalP"/>
    </source>
</evidence>
<dbReference type="AlphaFoldDB" id="A0A517Q161"/>